<dbReference type="RefSeq" id="WP_200786366.1">
    <property type="nucleotide sequence ID" value="NZ_JAEDAO010000001.1"/>
</dbReference>
<evidence type="ECO:0000313" key="3">
    <source>
        <dbReference type="EMBL" id="MBK0391558.1"/>
    </source>
</evidence>
<keyword evidence="4" id="KW-1185">Reference proteome</keyword>
<accession>A0A934PY75</accession>
<feature type="signal peptide" evidence="2">
    <location>
        <begin position="1"/>
        <end position="24"/>
    </location>
</feature>
<evidence type="ECO:0000256" key="1">
    <source>
        <dbReference type="SAM" id="MobiDB-lite"/>
    </source>
</evidence>
<dbReference type="AlphaFoldDB" id="A0A934PY75"/>
<reference evidence="3" key="1">
    <citation type="submission" date="2020-12" db="EMBL/GenBank/DDBJ databases">
        <title>Ramlibacter sp. nov., isolated from a freshwater alga, Cryptomonas.</title>
        <authorList>
            <person name="Kim H.M."/>
            <person name="Jeon C.O."/>
        </authorList>
    </citation>
    <scope>NUCLEOTIDE SEQUENCE</scope>
    <source>
        <strain evidence="3">CrO1</strain>
    </source>
</reference>
<feature type="region of interest" description="Disordered" evidence="1">
    <location>
        <begin position="80"/>
        <end position="102"/>
    </location>
</feature>
<dbReference type="EMBL" id="JAEDAO010000001">
    <property type="protein sequence ID" value="MBK0391558.1"/>
    <property type="molecule type" value="Genomic_DNA"/>
</dbReference>
<proteinExistence type="predicted"/>
<organism evidence="3 4">
    <name type="scientific">Ramlibacter algicola</name>
    <dbReference type="NCBI Taxonomy" id="2795217"/>
    <lineage>
        <taxon>Bacteria</taxon>
        <taxon>Pseudomonadati</taxon>
        <taxon>Pseudomonadota</taxon>
        <taxon>Betaproteobacteria</taxon>
        <taxon>Burkholderiales</taxon>
        <taxon>Comamonadaceae</taxon>
        <taxon>Ramlibacter</taxon>
    </lineage>
</organism>
<dbReference type="Proteomes" id="UP000617041">
    <property type="component" value="Unassembled WGS sequence"/>
</dbReference>
<feature type="chain" id="PRO_5037735750" evidence="2">
    <location>
        <begin position="25"/>
        <end position="161"/>
    </location>
</feature>
<keyword evidence="2" id="KW-0732">Signal</keyword>
<sequence>MKTKLLLSLVAAATLAATSLPAAAQAQPGRKVNRDELRKCLNDGDALRARSDALKAAAEKARPKQEELQAERTAIEDEIKRQESATNQSMGIATGNPRERLERRKRMYEAKVQDVKAETDKLNGEADQLKADLAKYNEGCSGITYDKEDREAIEKERGSKK</sequence>
<evidence type="ECO:0000256" key="2">
    <source>
        <dbReference type="SAM" id="SignalP"/>
    </source>
</evidence>
<comment type="caution">
    <text evidence="3">The sequence shown here is derived from an EMBL/GenBank/DDBJ whole genome shotgun (WGS) entry which is preliminary data.</text>
</comment>
<gene>
    <name evidence="3" type="ORF">I8E28_03035</name>
</gene>
<protein>
    <submittedName>
        <fullName evidence="3">Uncharacterized protein</fullName>
    </submittedName>
</protein>
<evidence type="ECO:0000313" key="4">
    <source>
        <dbReference type="Proteomes" id="UP000617041"/>
    </source>
</evidence>
<name>A0A934PY75_9BURK</name>